<reference evidence="2 3" key="1">
    <citation type="submission" date="2020-08" db="EMBL/GenBank/DDBJ databases">
        <title>Description of novel Flavobacterium F-408 isolate.</title>
        <authorList>
            <person name="Saticioglu I.B."/>
            <person name="Duman M."/>
            <person name="Altun S."/>
        </authorList>
    </citation>
    <scope>NUCLEOTIDE SEQUENCE [LARGE SCALE GENOMIC DNA]</scope>
    <source>
        <strain evidence="2 3">F-408</strain>
    </source>
</reference>
<keyword evidence="1" id="KW-0732">Signal</keyword>
<evidence type="ECO:0000313" key="2">
    <source>
        <dbReference type="EMBL" id="MBC5834777.1"/>
    </source>
</evidence>
<protein>
    <recommendedName>
        <fullName evidence="4">DUF4595 domain-containing protein</fullName>
    </recommendedName>
</protein>
<accession>A0ABR7IYM3</accession>
<feature type="chain" id="PRO_5045242838" description="DUF4595 domain-containing protein" evidence="1">
    <location>
        <begin position="22"/>
        <end position="254"/>
    </location>
</feature>
<comment type="caution">
    <text evidence="2">The sequence shown here is derived from an EMBL/GenBank/DDBJ whole genome shotgun (WGS) entry which is preliminary data.</text>
</comment>
<gene>
    <name evidence="2" type="ORF">H8R27_07755</name>
</gene>
<organism evidence="2 3">
    <name type="scientific">Flavobacterium bernardetii</name>
    <dbReference type="NCBI Taxonomy" id="2813823"/>
    <lineage>
        <taxon>Bacteria</taxon>
        <taxon>Pseudomonadati</taxon>
        <taxon>Bacteroidota</taxon>
        <taxon>Flavobacteriia</taxon>
        <taxon>Flavobacteriales</taxon>
        <taxon>Flavobacteriaceae</taxon>
        <taxon>Flavobacterium</taxon>
    </lineage>
</organism>
<dbReference type="RefSeq" id="WP_166127953.1">
    <property type="nucleotide sequence ID" value="NZ_JAANOQ010000004.1"/>
</dbReference>
<proteinExistence type="predicted"/>
<evidence type="ECO:0000256" key="1">
    <source>
        <dbReference type="SAM" id="SignalP"/>
    </source>
</evidence>
<sequence>MKRIIFALSVLILIFTSCSTSDEALVNEPSLPSGFLKQVIESGTGGATSTFTYSGAKLANVVSGTEKTVYTYTGDLITEIKVYEGSVLMETIIYQYATNGNLAMSKNTNSSGNYVKNTFTYNTDGTISYVKVSGNATTTQITPYFTGKVYFTNGDVTKVYIDYGPGNQSFNTTETYTYDTNISPFKNVIGFEKINLAEELTNNFDFGINHNILTYKHNVTLLTSNVFAYNTSNYPTQLTQTSMGNVSTKQMSYY</sequence>
<dbReference type="EMBL" id="JACRUN010000003">
    <property type="protein sequence ID" value="MBC5834777.1"/>
    <property type="molecule type" value="Genomic_DNA"/>
</dbReference>
<keyword evidence="3" id="KW-1185">Reference proteome</keyword>
<evidence type="ECO:0000313" key="3">
    <source>
        <dbReference type="Proteomes" id="UP000605990"/>
    </source>
</evidence>
<feature type="signal peptide" evidence="1">
    <location>
        <begin position="1"/>
        <end position="21"/>
    </location>
</feature>
<evidence type="ECO:0008006" key="4">
    <source>
        <dbReference type="Google" id="ProtNLM"/>
    </source>
</evidence>
<dbReference type="PROSITE" id="PS51257">
    <property type="entry name" value="PROKAR_LIPOPROTEIN"/>
    <property type="match status" value="1"/>
</dbReference>
<dbReference type="Proteomes" id="UP000605990">
    <property type="component" value="Unassembled WGS sequence"/>
</dbReference>
<name>A0ABR7IYM3_9FLAO</name>